<protein>
    <recommendedName>
        <fullName evidence="6">Zn(2)-C6 fungal-type domain-containing protein</fullName>
    </recommendedName>
</protein>
<evidence type="ECO:0000313" key="7">
    <source>
        <dbReference type="EMBL" id="PMD15597.1"/>
    </source>
</evidence>
<dbReference type="InterPro" id="IPR001138">
    <property type="entry name" value="Zn2Cys6_DnaBD"/>
</dbReference>
<dbReference type="OrthoDB" id="6509908at2759"/>
<dbReference type="PROSITE" id="PS50048">
    <property type="entry name" value="ZN2_CY6_FUNGAL_2"/>
    <property type="match status" value="1"/>
</dbReference>
<evidence type="ECO:0000256" key="2">
    <source>
        <dbReference type="ARBA" id="ARBA00023015"/>
    </source>
</evidence>
<dbReference type="InterPro" id="IPR007219">
    <property type="entry name" value="XnlR_reg_dom"/>
</dbReference>
<keyword evidence="2" id="KW-0805">Transcription regulation</keyword>
<evidence type="ECO:0000259" key="6">
    <source>
        <dbReference type="PROSITE" id="PS50048"/>
    </source>
</evidence>
<dbReference type="PROSITE" id="PS00463">
    <property type="entry name" value="ZN2_CY6_FUNGAL_1"/>
    <property type="match status" value="1"/>
</dbReference>
<dbReference type="InterPro" id="IPR036864">
    <property type="entry name" value="Zn2-C6_fun-type_DNA-bd_sf"/>
</dbReference>
<organism evidence="7 8">
    <name type="scientific">Hyaloscypha hepaticicola</name>
    <dbReference type="NCBI Taxonomy" id="2082293"/>
    <lineage>
        <taxon>Eukaryota</taxon>
        <taxon>Fungi</taxon>
        <taxon>Dikarya</taxon>
        <taxon>Ascomycota</taxon>
        <taxon>Pezizomycotina</taxon>
        <taxon>Leotiomycetes</taxon>
        <taxon>Helotiales</taxon>
        <taxon>Hyaloscyphaceae</taxon>
        <taxon>Hyaloscypha</taxon>
    </lineage>
</organism>
<evidence type="ECO:0000256" key="5">
    <source>
        <dbReference type="SAM" id="MobiDB-lite"/>
    </source>
</evidence>
<dbReference type="Proteomes" id="UP000235672">
    <property type="component" value="Unassembled WGS sequence"/>
</dbReference>
<dbReference type="PANTHER" id="PTHR47840">
    <property type="entry name" value="ZN(II)2CYS6 TRANSCRIPTION FACTOR (EUROFUNG)-RELATED"/>
    <property type="match status" value="1"/>
</dbReference>
<dbReference type="STRING" id="1745343.A0A2J6PNL6"/>
<dbReference type="SMART" id="SM00906">
    <property type="entry name" value="Fungal_trans"/>
    <property type="match status" value="1"/>
</dbReference>
<proteinExistence type="predicted"/>
<feature type="compositionally biased region" description="Low complexity" evidence="5">
    <location>
        <begin position="135"/>
        <end position="146"/>
    </location>
</feature>
<dbReference type="GO" id="GO:0008270">
    <property type="term" value="F:zinc ion binding"/>
    <property type="evidence" value="ECO:0007669"/>
    <property type="project" value="InterPro"/>
</dbReference>
<evidence type="ECO:0000256" key="3">
    <source>
        <dbReference type="ARBA" id="ARBA00023163"/>
    </source>
</evidence>
<sequence length="697" mass="78033">MQTPNSTSTDRPAKRLRLGTKSCAECRRRKVRCIFKSNTKVCKECSAHESECISQQQFVQATKKAPDGEGTDVQVKLQNLEEMVHRLCEAMNMRAESSNCSPFEMSAAEALTSLSSQYLPENNLGTTLNVGAGSRGVSESRSSASSDHVESFDDAPLLNFFQEAMLIQRQNLPSKQSDQDLSSDNRTKAYIKAIRALIPSPDELELILQMTENFWPIWEDSLQLMIGPAPHSITGLASAKKFIQDSMKSGTPIMVAKTCLFLALCVQQLPSTFKMTSLPTAPNVLVDSYMRGADALISINEGRSASVNSLECLAILFKLYLNKGRPREAWQCLRRAFNSALLLGLHIPNDAAPHRQKIIWAYIWQVDRTLSALLGLPAATTDSHPGVQIRPSGQHYGEQFMYEVAMIAGHISERNQNHQTATYAVTLTIDQEIEQCKNRIPADWWNSISYPSTPRTAIYGLCMLKVEYYTCQKMLHLPYMLKSSLDTSYEYSRLRALDACREIIKAYQVVREHADLRLTICDVMDFQAFMAAVVLVIDLLNQSSQLETHQEVSDWGLVHKVTSSMKGVSESMECTVAGQAFHLLEHLSTFRAGAYAGPDNYEVTIPMFGRVKINRPKTRTLQQTAINDFYDGNQFQQQFMPMVEFSANSFEPFGVTMDMLSEAELGIDWTSGLNVDYTYDWSQTFDGSLFGSTAFGS</sequence>
<evidence type="ECO:0000256" key="4">
    <source>
        <dbReference type="ARBA" id="ARBA00023242"/>
    </source>
</evidence>
<keyword evidence="3" id="KW-0804">Transcription</keyword>
<dbReference type="EMBL" id="KZ613512">
    <property type="protein sequence ID" value="PMD15597.1"/>
    <property type="molecule type" value="Genomic_DNA"/>
</dbReference>
<accession>A0A2J6PNL6</accession>
<dbReference type="SUPFAM" id="SSF57701">
    <property type="entry name" value="Zn2/Cys6 DNA-binding domain"/>
    <property type="match status" value="1"/>
</dbReference>
<name>A0A2J6PNL6_9HELO</name>
<keyword evidence="8" id="KW-1185">Reference proteome</keyword>
<dbReference type="CDD" id="cd00067">
    <property type="entry name" value="GAL4"/>
    <property type="match status" value="1"/>
</dbReference>
<dbReference type="GO" id="GO:0006351">
    <property type="term" value="P:DNA-templated transcription"/>
    <property type="evidence" value="ECO:0007669"/>
    <property type="project" value="InterPro"/>
</dbReference>
<reference evidence="7 8" key="1">
    <citation type="submission" date="2016-05" db="EMBL/GenBank/DDBJ databases">
        <title>A degradative enzymes factory behind the ericoid mycorrhizal symbiosis.</title>
        <authorList>
            <consortium name="DOE Joint Genome Institute"/>
            <person name="Martino E."/>
            <person name="Morin E."/>
            <person name="Grelet G."/>
            <person name="Kuo A."/>
            <person name="Kohler A."/>
            <person name="Daghino S."/>
            <person name="Barry K."/>
            <person name="Choi C."/>
            <person name="Cichocki N."/>
            <person name="Clum A."/>
            <person name="Copeland A."/>
            <person name="Hainaut M."/>
            <person name="Haridas S."/>
            <person name="Labutti K."/>
            <person name="Lindquist E."/>
            <person name="Lipzen A."/>
            <person name="Khouja H.-R."/>
            <person name="Murat C."/>
            <person name="Ohm R."/>
            <person name="Olson A."/>
            <person name="Spatafora J."/>
            <person name="Veneault-Fourrey C."/>
            <person name="Henrissat B."/>
            <person name="Grigoriev I."/>
            <person name="Martin F."/>
            <person name="Perotto S."/>
        </authorList>
    </citation>
    <scope>NUCLEOTIDE SEQUENCE [LARGE SCALE GENOMIC DNA]</scope>
    <source>
        <strain evidence="7 8">UAMH 7357</strain>
    </source>
</reference>
<dbReference type="GO" id="GO:0003677">
    <property type="term" value="F:DNA binding"/>
    <property type="evidence" value="ECO:0007669"/>
    <property type="project" value="InterPro"/>
</dbReference>
<keyword evidence="1" id="KW-0479">Metal-binding</keyword>
<dbReference type="PANTHER" id="PTHR47840:SF1">
    <property type="entry name" value="ZN(II)2CYS6 TRANSCRIPTION FACTOR (EUROFUNG)"/>
    <property type="match status" value="1"/>
</dbReference>
<dbReference type="GO" id="GO:0000981">
    <property type="term" value="F:DNA-binding transcription factor activity, RNA polymerase II-specific"/>
    <property type="evidence" value="ECO:0007669"/>
    <property type="project" value="InterPro"/>
</dbReference>
<evidence type="ECO:0000256" key="1">
    <source>
        <dbReference type="ARBA" id="ARBA00022723"/>
    </source>
</evidence>
<dbReference type="SMART" id="SM00066">
    <property type="entry name" value="GAL4"/>
    <property type="match status" value="1"/>
</dbReference>
<feature type="domain" description="Zn(2)-C6 fungal-type" evidence="6">
    <location>
        <begin position="22"/>
        <end position="54"/>
    </location>
</feature>
<dbReference type="CDD" id="cd12148">
    <property type="entry name" value="fungal_TF_MHR"/>
    <property type="match status" value="1"/>
</dbReference>
<dbReference type="Gene3D" id="4.10.240.10">
    <property type="entry name" value="Zn(2)-C6 fungal-type DNA-binding domain"/>
    <property type="match status" value="1"/>
</dbReference>
<gene>
    <name evidence="7" type="ORF">NA56DRAFT_709728</name>
</gene>
<keyword evidence="4" id="KW-0539">Nucleus</keyword>
<evidence type="ECO:0000313" key="8">
    <source>
        <dbReference type="Proteomes" id="UP000235672"/>
    </source>
</evidence>
<feature type="region of interest" description="Disordered" evidence="5">
    <location>
        <begin position="130"/>
        <end position="149"/>
    </location>
</feature>
<dbReference type="AlphaFoldDB" id="A0A2J6PNL6"/>